<evidence type="ECO:0000313" key="2">
    <source>
        <dbReference type="EMBL" id="KAK3311833.1"/>
    </source>
</evidence>
<evidence type="ECO:0000313" key="3">
    <source>
        <dbReference type="EMBL" id="KAK3319143.1"/>
    </source>
</evidence>
<protein>
    <submittedName>
        <fullName evidence="2">Uncharacterized protein</fullName>
    </submittedName>
</protein>
<accession>A0AAE0HS02</accession>
<gene>
    <name evidence="2" type="ORF">B0H66DRAFT_614880</name>
    <name evidence="3" type="ORF">B0H66DRAFT_640404</name>
</gene>
<comment type="caution">
    <text evidence="2">The sequence shown here is derived from an EMBL/GenBank/DDBJ whole genome shotgun (WGS) entry which is preliminary data.</text>
</comment>
<evidence type="ECO:0000313" key="4">
    <source>
        <dbReference type="Proteomes" id="UP001283341"/>
    </source>
</evidence>
<dbReference type="EMBL" id="JAUEDM010000004">
    <property type="protein sequence ID" value="KAK3319143.1"/>
    <property type="molecule type" value="Genomic_DNA"/>
</dbReference>
<reference evidence="2" key="1">
    <citation type="journal article" date="2023" name="Mol. Phylogenet. Evol.">
        <title>Genome-scale phylogeny and comparative genomics of the fungal order Sordariales.</title>
        <authorList>
            <person name="Hensen N."/>
            <person name="Bonometti L."/>
            <person name="Westerberg I."/>
            <person name="Brannstrom I.O."/>
            <person name="Guillou S."/>
            <person name="Cros-Aarteil S."/>
            <person name="Calhoun S."/>
            <person name="Haridas S."/>
            <person name="Kuo A."/>
            <person name="Mondo S."/>
            <person name="Pangilinan J."/>
            <person name="Riley R."/>
            <person name="LaButti K."/>
            <person name="Andreopoulos B."/>
            <person name="Lipzen A."/>
            <person name="Chen C."/>
            <person name="Yan M."/>
            <person name="Daum C."/>
            <person name="Ng V."/>
            <person name="Clum A."/>
            <person name="Steindorff A."/>
            <person name="Ohm R.A."/>
            <person name="Martin F."/>
            <person name="Silar P."/>
            <person name="Natvig D.O."/>
            <person name="Lalanne C."/>
            <person name="Gautier V."/>
            <person name="Ament-Velasquez S.L."/>
            <person name="Kruys A."/>
            <person name="Hutchinson M.I."/>
            <person name="Powell A.J."/>
            <person name="Barry K."/>
            <person name="Miller A.N."/>
            <person name="Grigoriev I.V."/>
            <person name="Debuchy R."/>
            <person name="Gladieux P."/>
            <person name="Hiltunen Thoren M."/>
            <person name="Johannesson H."/>
        </authorList>
    </citation>
    <scope>NUCLEOTIDE SEQUENCE</scope>
    <source>
        <strain evidence="2">CBS 118394</strain>
    </source>
</reference>
<feature type="region of interest" description="Disordered" evidence="1">
    <location>
        <begin position="152"/>
        <end position="180"/>
    </location>
</feature>
<sequence length="392" mass="44191">MYKSRFKLVKADDAVHYWLVKHMQNDGVNKQPGGSRNATNVDSMKIERYLSRNPPAFVERLSKKTLGAPPEDAPDHPAVCTSTVGLEIPVDGVTIEAYHPASGWVLPPEGGVAAEWDRMTSPSPEIEGLSDMERDALKEIRGLEIGLELLHEQEDDDDDDDDDDDFLSTPEVETSPGTYLPIPEVHHDVWDALRQDHIRLYGFSPSDPPDLKRLLRTLRPSKRCLVECPRCIISIDAEFPADTNSILSHFRYNHVGRIAFADQQHLKPQLWKIIRDLMNDPKAEEIRRTLSQQCDGTVPGSAAKGNPVKSIVLPSVIRFLYQLRVTFNGQLACISPKCTYNERVEASLYGIQSRFENHHANHILDATTSELNYHLARYEGDINQLLRRASSP</sequence>
<reference evidence="2" key="2">
    <citation type="submission" date="2023-06" db="EMBL/GenBank/DDBJ databases">
        <authorList>
            <consortium name="Lawrence Berkeley National Laboratory"/>
            <person name="Haridas S."/>
            <person name="Hensen N."/>
            <person name="Bonometti L."/>
            <person name="Westerberg I."/>
            <person name="Brannstrom I.O."/>
            <person name="Guillou S."/>
            <person name="Cros-Aarteil S."/>
            <person name="Calhoun S."/>
            <person name="Kuo A."/>
            <person name="Mondo S."/>
            <person name="Pangilinan J."/>
            <person name="Riley R."/>
            <person name="Labutti K."/>
            <person name="Andreopoulos B."/>
            <person name="Lipzen A."/>
            <person name="Chen C."/>
            <person name="Yanf M."/>
            <person name="Daum C."/>
            <person name="Ng V."/>
            <person name="Clum A."/>
            <person name="Steindorff A."/>
            <person name="Ohm R."/>
            <person name="Martin F."/>
            <person name="Silar P."/>
            <person name="Natvig D."/>
            <person name="Lalanne C."/>
            <person name="Gautier V."/>
            <person name="Ament-Velasquez S.L."/>
            <person name="Kruys A."/>
            <person name="Hutchinson M.I."/>
            <person name="Powell A.J."/>
            <person name="Barry K."/>
            <person name="Miller A.N."/>
            <person name="Grigoriev I.V."/>
            <person name="Debuchy R."/>
            <person name="Gladieux P."/>
            <person name="Thoren M.H."/>
            <person name="Johannesson H."/>
        </authorList>
    </citation>
    <scope>NUCLEOTIDE SEQUENCE</scope>
    <source>
        <strain evidence="2">CBS 118394</strain>
    </source>
</reference>
<name>A0AAE0HS02_9PEZI</name>
<dbReference type="AlphaFoldDB" id="A0AAE0HS02"/>
<dbReference type="Proteomes" id="UP001283341">
    <property type="component" value="Unassembled WGS sequence"/>
</dbReference>
<keyword evidence="4" id="KW-1185">Reference proteome</keyword>
<feature type="compositionally biased region" description="Acidic residues" evidence="1">
    <location>
        <begin position="153"/>
        <end position="166"/>
    </location>
</feature>
<evidence type="ECO:0000256" key="1">
    <source>
        <dbReference type="SAM" id="MobiDB-lite"/>
    </source>
</evidence>
<proteinExistence type="predicted"/>
<organism evidence="2 4">
    <name type="scientific">Apodospora peruviana</name>
    <dbReference type="NCBI Taxonomy" id="516989"/>
    <lineage>
        <taxon>Eukaryota</taxon>
        <taxon>Fungi</taxon>
        <taxon>Dikarya</taxon>
        <taxon>Ascomycota</taxon>
        <taxon>Pezizomycotina</taxon>
        <taxon>Sordariomycetes</taxon>
        <taxon>Sordariomycetidae</taxon>
        <taxon>Sordariales</taxon>
        <taxon>Lasiosphaeriaceae</taxon>
        <taxon>Apodospora</taxon>
    </lineage>
</organism>
<dbReference type="EMBL" id="JAUEDM010000015">
    <property type="protein sequence ID" value="KAK3311833.1"/>
    <property type="molecule type" value="Genomic_DNA"/>
</dbReference>